<protein>
    <submittedName>
        <fullName evidence="1">Uncharacterized protein</fullName>
    </submittedName>
</protein>
<dbReference type="AlphaFoldDB" id="A0A133NDN8"/>
<dbReference type="STRING" id="134605.HMPREF3206_01062"/>
<evidence type="ECO:0000313" key="2">
    <source>
        <dbReference type="Proteomes" id="UP000070617"/>
    </source>
</evidence>
<dbReference type="EMBL" id="LRPX01000047">
    <property type="protein sequence ID" value="KXA14377.1"/>
    <property type="molecule type" value="Genomic_DNA"/>
</dbReference>
<reference evidence="2" key="1">
    <citation type="submission" date="2016-01" db="EMBL/GenBank/DDBJ databases">
        <authorList>
            <person name="Mitreva M."/>
            <person name="Pepin K.H."/>
            <person name="Mihindukulasuriya K.A."/>
            <person name="Fulton R."/>
            <person name="Fronick C."/>
            <person name="O'Laughlin M."/>
            <person name="Miner T."/>
            <person name="Herter B."/>
            <person name="Rosa B.A."/>
            <person name="Cordes M."/>
            <person name="Tomlinson C."/>
            <person name="Wollam A."/>
            <person name="Palsikar V.B."/>
            <person name="Mardis E.R."/>
            <person name="Wilson R.K."/>
        </authorList>
    </citation>
    <scope>NUCLEOTIDE SEQUENCE [LARGE SCALE GENOMIC DNA]</scope>
    <source>
        <strain evidence="2">CMW8396</strain>
    </source>
</reference>
<accession>A0A133NDN8</accession>
<dbReference type="Proteomes" id="UP000070617">
    <property type="component" value="Unassembled WGS sequence"/>
</dbReference>
<proteinExistence type="predicted"/>
<keyword evidence="2" id="KW-1185">Reference proteome</keyword>
<name>A0A133NDN8_9FUSO</name>
<dbReference type="PATRIC" id="fig|134605.3.peg.1055"/>
<gene>
    <name evidence="1" type="ORF">HMPREF3206_01062</name>
</gene>
<comment type="caution">
    <text evidence="1">The sequence shown here is derived from an EMBL/GenBank/DDBJ whole genome shotgun (WGS) entry which is preliminary data.</text>
</comment>
<organism evidence="1 2">
    <name type="scientific">Fusobacterium equinum</name>
    <dbReference type="NCBI Taxonomy" id="134605"/>
    <lineage>
        <taxon>Bacteria</taxon>
        <taxon>Fusobacteriati</taxon>
        <taxon>Fusobacteriota</taxon>
        <taxon>Fusobacteriia</taxon>
        <taxon>Fusobacteriales</taxon>
        <taxon>Fusobacteriaceae</taxon>
        <taxon>Fusobacterium</taxon>
    </lineage>
</organism>
<evidence type="ECO:0000313" key="1">
    <source>
        <dbReference type="EMBL" id="KXA14377.1"/>
    </source>
</evidence>
<sequence>MTKTVKNDKINHRNLIRNEVRKMFEDWQENLYDSTFDSIFNALVAEYKEGKLDVEELKVNIAEQQQILLNAFTEGEAKSTYCNAMIDAHQFVLSLITTGKIANY</sequence>